<sequence length="455" mass="51141">MRDLFFTGFLGLLIMYGLKRPFLFVLTYAYIDIIAPQRMSYYLLNSVPISLIVFVLAFLGYWIADDKRDSRFSARQAMMTLLLLYCAYTTFSLADFPAEASEKWDWVWKALVFAIFLPLTLRTKLRLEALALFLVLSVGTLIITGGIKTAAGGGGYGVLQLLVEDNSGLYEGSIISCVAITIIPLVLWLSKHGTVFPPDWRVKAFAYALIFACLLIPIGTQARTGLVCIAALAVLMLRFNRYRFVYAGLAVAAGIMAVPLLPQSYTDRMATIQDHRSDESASTRVAVWMWTLDYVKDRPLGGGFEAYRGNSLKVERVETNQTGARTSIEVEEYVDSSRAYHSSYFEMLGEQGFPGLILWLGIMGGGIVRMEMVRRRYAKQHKPGEEWVAPFALALQNGQIIYMVGSLFVGIAFQPFIYMLVAMQIGLDTYLDRRRKEAAFRPILQRSRKLAQPAE</sequence>
<dbReference type="EMBL" id="CP136594">
    <property type="protein sequence ID" value="WOE74840.1"/>
    <property type="molecule type" value="Genomic_DNA"/>
</dbReference>
<evidence type="ECO:0000256" key="5">
    <source>
        <dbReference type="SAM" id="Phobius"/>
    </source>
</evidence>
<dbReference type="RefSeq" id="WP_317081219.1">
    <property type="nucleotide sequence ID" value="NZ_CP136594.1"/>
</dbReference>
<dbReference type="InterPro" id="IPR051533">
    <property type="entry name" value="WaaL-like"/>
</dbReference>
<evidence type="ECO:0000256" key="4">
    <source>
        <dbReference type="ARBA" id="ARBA00023136"/>
    </source>
</evidence>
<evidence type="ECO:0000313" key="8">
    <source>
        <dbReference type="EMBL" id="WOE74840.1"/>
    </source>
</evidence>
<proteinExistence type="predicted"/>
<dbReference type="KEGG" id="acoa:RB602_13505"/>
<keyword evidence="3 5" id="KW-1133">Transmembrane helix</keyword>
<dbReference type="InterPro" id="IPR045979">
    <property type="entry name" value="DUF5935"/>
</dbReference>
<comment type="subcellular location">
    <subcellularLocation>
        <location evidence="1">Membrane</location>
        <topology evidence="1">Multi-pass membrane protein</topology>
    </subcellularLocation>
</comment>
<dbReference type="PANTHER" id="PTHR37422">
    <property type="entry name" value="TEICHURONIC ACID BIOSYNTHESIS PROTEIN TUAE"/>
    <property type="match status" value="1"/>
</dbReference>
<feature type="transmembrane region" description="Helical" evidence="5">
    <location>
        <begin position="6"/>
        <end position="30"/>
    </location>
</feature>
<evidence type="ECO:0000259" key="7">
    <source>
        <dbReference type="Pfam" id="PF19358"/>
    </source>
</evidence>
<feature type="domain" description="O-antigen ligase-related" evidence="6">
    <location>
        <begin position="209"/>
        <end position="360"/>
    </location>
</feature>
<name>A0AA97I1K4_9SPHN</name>
<feature type="transmembrane region" description="Helical" evidence="5">
    <location>
        <begin position="244"/>
        <end position="261"/>
    </location>
</feature>
<dbReference type="InterPro" id="IPR017528">
    <property type="entry name" value="CHP03097O-antigen_lig-rel"/>
</dbReference>
<keyword evidence="4 5" id="KW-0472">Membrane</keyword>
<feature type="transmembrane region" description="Helical" evidence="5">
    <location>
        <begin position="129"/>
        <end position="147"/>
    </location>
</feature>
<accession>A0AA97I1K4</accession>
<dbReference type="GO" id="GO:0016020">
    <property type="term" value="C:membrane"/>
    <property type="evidence" value="ECO:0007669"/>
    <property type="project" value="UniProtKB-SubCell"/>
</dbReference>
<dbReference type="PANTHER" id="PTHR37422:SF21">
    <property type="entry name" value="EXOQ-LIKE PROTEIN"/>
    <property type="match status" value="1"/>
</dbReference>
<feature type="domain" description="DUF5935" evidence="7">
    <location>
        <begin position="1"/>
        <end position="194"/>
    </location>
</feature>
<dbReference type="Pfam" id="PF04932">
    <property type="entry name" value="Wzy_C"/>
    <property type="match status" value="1"/>
</dbReference>
<dbReference type="GO" id="GO:0016874">
    <property type="term" value="F:ligase activity"/>
    <property type="evidence" value="ECO:0007669"/>
    <property type="project" value="UniProtKB-KW"/>
</dbReference>
<protein>
    <submittedName>
        <fullName evidence="8">O-glycosylation ligase, exosortase A system-associated</fullName>
    </submittedName>
</protein>
<evidence type="ECO:0000313" key="9">
    <source>
        <dbReference type="Proteomes" id="UP001302429"/>
    </source>
</evidence>
<evidence type="ECO:0000256" key="1">
    <source>
        <dbReference type="ARBA" id="ARBA00004141"/>
    </source>
</evidence>
<keyword evidence="8" id="KW-0436">Ligase</keyword>
<feature type="transmembrane region" description="Helical" evidence="5">
    <location>
        <begin position="352"/>
        <end position="370"/>
    </location>
</feature>
<feature type="transmembrane region" description="Helical" evidence="5">
    <location>
        <begin position="204"/>
        <end position="237"/>
    </location>
</feature>
<evidence type="ECO:0000256" key="2">
    <source>
        <dbReference type="ARBA" id="ARBA00022692"/>
    </source>
</evidence>
<gene>
    <name evidence="8" type="ORF">RB602_13505</name>
</gene>
<dbReference type="Proteomes" id="UP001302429">
    <property type="component" value="Chromosome"/>
</dbReference>
<organism evidence="8 9">
    <name type="scientific">Alterisphingorhabdus coralli</name>
    <dbReference type="NCBI Taxonomy" id="3071408"/>
    <lineage>
        <taxon>Bacteria</taxon>
        <taxon>Pseudomonadati</taxon>
        <taxon>Pseudomonadota</taxon>
        <taxon>Alphaproteobacteria</taxon>
        <taxon>Sphingomonadales</taxon>
        <taxon>Sphingomonadaceae</taxon>
        <taxon>Alterisphingorhabdus (ex Yan et al. 2024)</taxon>
    </lineage>
</organism>
<dbReference type="NCBIfam" id="TIGR03097">
    <property type="entry name" value="PEP_O_lig_1"/>
    <property type="match status" value="1"/>
</dbReference>
<feature type="transmembrane region" description="Helical" evidence="5">
    <location>
        <begin position="400"/>
        <end position="421"/>
    </location>
</feature>
<reference evidence="8 9" key="1">
    <citation type="submission" date="2023-10" db="EMBL/GenBank/DDBJ databases">
        <title>Complete genome sequence of a Sphingomonadaceae bacterium.</title>
        <authorList>
            <person name="Yan C."/>
        </authorList>
    </citation>
    <scope>NUCLEOTIDE SEQUENCE [LARGE SCALE GENOMIC DNA]</scope>
    <source>
        <strain evidence="8 9">SCSIO 66989</strain>
    </source>
</reference>
<dbReference type="InterPro" id="IPR007016">
    <property type="entry name" value="O-antigen_ligase-rel_domated"/>
</dbReference>
<evidence type="ECO:0000259" key="6">
    <source>
        <dbReference type="Pfam" id="PF04932"/>
    </source>
</evidence>
<dbReference type="AlphaFoldDB" id="A0AA97I1K4"/>
<feature type="transmembrane region" description="Helical" evidence="5">
    <location>
        <begin position="76"/>
        <end position="94"/>
    </location>
</feature>
<feature type="transmembrane region" description="Helical" evidence="5">
    <location>
        <begin position="42"/>
        <end position="64"/>
    </location>
</feature>
<keyword evidence="9" id="KW-1185">Reference proteome</keyword>
<feature type="transmembrane region" description="Helical" evidence="5">
    <location>
        <begin position="168"/>
        <end position="189"/>
    </location>
</feature>
<dbReference type="Pfam" id="PF19358">
    <property type="entry name" value="DUF5935"/>
    <property type="match status" value="1"/>
</dbReference>
<keyword evidence="2 5" id="KW-0812">Transmembrane</keyword>
<evidence type="ECO:0000256" key="3">
    <source>
        <dbReference type="ARBA" id="ARBA00022989"/>
    </source>
</evidence>
<feature type="transmembrane region" description="Helical" evidence="5">
    <location>
        <begin position="106"/>
        <end position="123"/>
    </location>
</feature>